<evidence type="ECO:0000256" key="2">
    <source>
        <dbReference type="ARBA" id="ARBA00022737"/>
    </source>
</evidence>
<gene>
    <name evidence="3" type="ORF">S01H1_72153</name>
</gene>
<proteinExistence type="predicted"/>
<keyword evidence="1" id="KW-0433">Leucine-rich repeat</keyword>
<feature type="non-terminal residue" evidence="3">
    <location>
        <position position="1"/>
    </location>
</feature>
<dbReference type="InterPro" id="IPR025875">
    <property type="entry name" value="Leu-rich_rpt_4"/>
</dbReference>
<accession>X0WPD0</accession>
<dbReference type="EMBL" id="BARS01048097">
    <property type="protein sequence ID" value="GAG32854.1"/>
    <property type="molecule type" value="Genomic_DNA"/>
</dbReference>
<organism evidence="3">
    <name type="scientific">marine sediment metagenome</name>
    <dbReference type="NCBI Taxonomy" id="412755"/>
    <lineage>
        <taxon>unclassified sequences</taxon>
        <taxon>metagenomes</taxon>
        <taxon>ecological metagenomes</taxon>
    </lineage>
</organism>
<dbReference type="SUPFAM" id="SSF52075">
    <property type="entry name" value="Outer arm dynein light chain 1"/>
    <property type="match status" value="1"/>
</dbReference>
<name>X0WPD0_9ZZZZ</name>
<sequence length="53" mass="6464">LKELYLQKNQLRIIPNSFKKLKLLKFINLRDNPIISFPPFIKSRNNEIFYVQE</sequence>
<dbReference type="AlphaFoldDB" id="X0WPD0"/>
<evidence type="ECO:0008006" key="4">
    <source>
        <dbReference type="Google" id="ProtNLM"/>
    </source>
</evidence>
<dbReference type="Pfam" id="PF12799">
    <property type="entry name" value="LRR_4"/>
    <property type="match status" value="1"/>
</dbReference>
<dbReference type="Gene3D" id="3.80.10.10">
    <property type="entry name" value="Ribonuclease Inhibitor"/>
    <property type="match status" value="1"/>
</dbReference>
<reference evidence="3" key="1">
    <citation type="journal article" date="2014" name="Front. Microbiol.">
        <title>High frequency of phylogenetically diverse reductive dehalogenase-homologous genes in deep subseafloor sedimentary metagenomes.</title>
        <authorList>
            <person name="Kawai M."/>
            <person name="Futagami T."/>
            <person name="Toyoda A."/>
            <person name="Takaki Y."/>
            <person name="Nishi S."/>
            <person name="Hori S."/>
            <person name="Arai W."/>
            <person name="Tsubouchi T."/>
            <person name="Morono Y."/>
            <person name="Uchiyama I."/>
            <person name="Ito T."/>
            <person name="Fujiyama A."/>
            <person name="Inagaki F."/>
            <person name="Takami H."/>
        </authorList>
    </citation>
    <scope>NUCLEOTIDE SEQUENCE</scope>
    <source>
        <strain evidence="3">Expedition CK06-06</strain>
    </source>
</reference>
<comment type="caution">
    <text evidence="3">The sequence shown here is derived from an EMBL/GenBank/DDBJ whole genome shotgun (WGS) entry which is preliminary data.</text>
</comment>
<dbReference type="InterPro" id="IPR032675">
    <property type="entry name" value="LRR_dom_sf"/>
</dbReference>
<protein>
    <recommendedName>
        <fullName evidence="4">Leucine-rich repeat domain-containing protein</fullName>
    </recommendedName>
</protein>
<evidence type="ECO:0000313" key="3">
    <source>
        <dbReference type="EMBL" id="GAG32854.1"/>
    </source>
</evidence>
<evidence type="ECO:0000256" key="1">
    <source>
        <dbReference type="ARBA" id="ARBA00022614"/>
    </source>
</evidence>
<keyword evidence="2" id="KW-0677">Repeat</keyword>